<keyword evidence="2" id="KW-0472">Membrane</keyword>
<dbReference type="EMBL" id="BSPD01000094">
    <property type="protein sequence ID" value="GLS27976.1"/>
    <property type="molecule type" value="Genomic_DNA"/>
</dbReference>
<feature type="transmembrane region" description="Helical" evidence="2">
    <location>
        <begin position="1086"/>
        <end position="1115"/>
    </location>
</feature>
<name>A0AA37T959_9GAMM</name>
<dbReference type="RefSeq" id="WP_232594784.1">
    <property type="nucleotide sequence ID" value="NZ_BSPD01000094.1"/>
</dbReference>
<proteinExistence type="predicted"/>
<feature type="transmembrane region" description="Helical" evidence="2">
    <location>
        <begin position="1136"/>
        <end position="1156"/>
    </location>
</feature>
<feature type="transmembrane region" description="Helical" evidence="2">
    <location>
        <begin position="349"/>
        <end position="379"/>
    </location>
</feature>
<gene>
    <name evidence="3" type="ORF">GCM10007877_36950</name>
</gene>
<evidence type="ECO:0000313" key="4">
    <source>
        <dbReference type="Proteomes" id="UP001156870"/>
    </source>
</evidence>
<feature type="region of interest" description="Disordered" evidence="1">
    <location>
        <begin position="550"/>
        <end position="583"/>
    </location>
</feature>
<dbReference type="AlphaFoldDB" id="A0AA37T959"/>
<reference evidence="3 4" key="1">
    <citation type="journal article" date="2014" name="Int. J. Syst. Evol. Microbiol.">
        <title>Complete genome sequence of Corynebacterium casei LMG S-19264T (=DSM 44701T), isolated from a smear-ripened cheese.</title>
        <authorList>
            <consortium name="US DOE Joint Genome Institute (JGI-PGF)"/>
            <person name="Walter F."/>
            <person name="Albersmeier A."/>
            <person name="Kalinowski J."/>
            <person name="Ruckert C."/>
        </authorList>
    </citation>
    <scope>NUCLEOTIDE SEQUENCE [LARGE SCALE GENOMIC DNA]</scope>
    <source>
        <strain evidence="3 4">NBRC 110095</strain>
    </source>
</reference>
<sequence>MPSVIALVYWIENGQTRILDRKHNNIVLSQENTEEKLAPEETHIEVYRALEDGIPLVLLTELIISASGSPREITVGQLLWDGLEVMEIDSPIPARIEGNGDITLQITPGEHVIHVAARYLENTQTFKTHPRSPLWPATEYLSFSSNSEFRQVQLTGANSIDTSQVDIPEDWSALPTYRLTPDITLTMTTEFRGNHSPAANKIAATRDLWLRFDGNGLIAREQLEGETFQDWRIDAQPDTQLGRAVVDEQPVLITEFNGQQGIEIRDSYFNLDAVTEIDDIGNFSATGWNTNTDSLTATLHTPPGWQVLHASGVSTIRGTWSSQWDLWDIFLVLIILATTQKLLGNKAAVLAAFTLILTYHTSGAPIALFAVLLLLLAILSKATQKILVATSYLCGGIFALLLLSIINFSVDGFRLAIYPSLEHKLVNRYGDSTQYTPKRHRFSSQSADITLAEPSLEEVVVTGVKQQYGPRYVTRDSDRVQTGPGLPTWLWNRTLFKSDSLVSSDTNISVIYSPPWATRLWRVLNIFLIIGFSLILAYRIKPLLRFHQNTHPNDDNPSPNKKHTSDDNTESTPASLSTPGSSITGSSTPCIVGALLCIALTALLSLQSFPSYAEEFPPQYLLEELKQDILQAPACLPHCVSLNDGSLTITEDTFSLTAEVYADTNIELPLPNGNRGVHLLDVELIEKETSHRRFLKDKIKAPLVRSKNALSTYLRRGHYQLIITGELKGDSASLSLPLPIHNFKLTAKGWNVEGIIDGRIPSGTLSFQRITASTHTGQSTLTPAPVKPFVKLKRTFIFDKDWKVETEVTRVAPHTEAFSISLPLLDNENPLSSHLDIQDKQVTLHFRANQEEALWTSLLQHSETIVLTAANTDTYVEVWHFLPSSLWRIHYEGIPPIKPEDEATHQLWRPWPGETLQATINRPSGIKGATYTIESADLVFQAGENVQVSKLELEIRASLGETFTFNLPDESKVMSLSHDNRSLNIPKDNEIRIPLRPGKQRVAIEFQQNTPIQWIQTTPQVALPTQATNIDIVYEAPRDRWTLYLTGPDLGPAMLYWGVLCVIILGAIALHFLARALGWPIPVTLLGWMILGLGLSTTNSVGTLIAALFFFAVAWKMQLNTNQFSQKHLRLIQAGMIFLTLITALFVMSAVPMGLLGSPEMKVIGNNSSAFRYIFYQDFSQANEFPTAIVVSAPMIVYRLMMLLWSLWLSMNVIRWGSWWWESFTKQ</sequence>
<feature type="transmembrane region" description="Helical" evidence="2">
    <location>
        <begin position="386"/>
        <end position="410"/>
    </location>
</feature>
<feature type="transmembrane region" description="Helical" evidence="2">
    <location>
        <begin position="1054"/>
        <end position="1074"/>
    </location>
</feature>
<feature type="transmembrane region" description="Helical" evidence="2">
    <location>
        <begin position="520"/>
        <end position="538"/>
    </location>
</feature>
<organism evidence="3 4">
    <name type="scientific">Marinibactrum halimedae</name>
    <dbReference type="NCBI Taxonomy" id="1444977"/>
    <lineage>
        <taxon>Bacteria</taxon>
        <taxon>Pseudomonadati</taxon>
        <taxon>Pseudomonadota</taxon>
        <taxon>Gammaproteobacteria</taxon>
        <taxon>Cellvibrionales</taxon>
        <taxon>Cellvibrionaceae</taxon>
        <taxon>Marinibactrum</taxon>
    </lineage>
</organism>
<dbReference type="Proteomes" id="UP001156870">
    <property type="component" value="Unassembled WGS sequence"/>
</dbReference>
<evidence type="ECO:0000256" key="1">
    <source>
        <dbReference type="SAM" id="MobiDB-lite"/>
    </source>
</evidence>
<protein>
    <submittedName>
        <fullName evidence="3">Uncharacterized protein</fullName>
    </submittedName>
</protein>
<feature type="compositionally biased region" description="Polar residues" evidence="1">
    <location>
        <begin position="550"/>
        <end position="559"/>
    </location>
</feature>
<accession>A0AA37T959</accession>
<comment type="caution">
    <text evidence="3">The sequence shown here is derived from an EMBL/GenBank/DDBJ whole genome shotgun (WGS) entry which is preliminary data.</text>
</comment>
<keyword evidence="2" id="KW-1133">Transmembrane helix</keyword>
<evidence type="ECO:0000256" key="2">
    <source>
        <dbReference type="SAM" id="Phobius"/>
    </source>
</evidence>
<keyword evidence="2" id="KW-0812">Transmembrane</keyword>
<keyword evidence="4" id="KW-1185">Reference proteome</keyword>
<evidence type="ECO:0000313" key="3">
    <source>
        <dbReference type="EMBL" id="GLS27976.1"/>
    </source>
</evidence>
<feature type="transmembrane region" description="Helical" evidence="2">
    <location>
        <begin position="1185"/>
        <end position="1208"/>
    </location>
</feature>